<dbReference type="SUPFAM" id="SSF55729">
    <property type="entry name" value="Acyl-CoA N-acyltransferases (Nat)"/>
    <property type="match status" value="1"/>
</dbReference>
<sequence length="176" mass="19700">MSFDIIPVWNNVTPELTTELVELWGRHGAIPDATRAAARARQAVCIARDADGAICAVGTALVRVLPRLRQPMYYYRQFFSPDFRGQGKAIAFLNQARQLLQEHNAGLEKPESLGVLLELENRFLATHYNRAYEPSADSTFIGYSPKGLQLRASYFEDARLLPPVALVQRRQVAKAA</sequence>
<keyword evidence="2" id="KW-1185">Reference proteome</keyword>
<dbReference type="EMBL" id="JAVDVY010000001">
    <property type="protein sequence ID" value="MDR7134362.1"/>
    <property type="molecule type" value="Genomic_DNA"/>
</dbReference>
<comment type="caution">
    <text evidence="1">The sequence shown here is derived from an EMBL/GenBank/DDBJ whole genome shotgun (WGS) entry which is preliminary data.</text>
</comment>
<proteinExistence type="predicted"/>
<organism evidence="1 2">
    <name type="scientific">Lysobacter niastensis</name>
    <dbReference type="NCBI Taxonomy" id="380629"/>
    <lineage>
        <taxon>Bacteria</taxon>
        <taxon>Pseudomonadati</taxon>
        <taxon>Pseudomonadota</taxon>
        <taxon>Gammaproteobacteria</taxon>
        <taxon>Lysobacterales</taxon>
        <taxon>Lysobacteraceae</taxon>
        <taxon>Lysobacter</taxon>
    </lineage>
</organism>
<dbReference type="RefSeq" id="WP_310060481.1">
    <property type="nucleotide sequence ID" value="NZ_JAVDVY010000001.1"/>
</dbReference>
<evidence type="ECO:0008006" key="3">
    <source>
        <dbReference type="Google" id="ProtNLM"/>
    </source>
</evidence>
<evidence type="ECO:0000313" key="1">
    <source>
        <dbReference type="EMBL" id="MDR7134362.1"/>
    </source>
</evidence>
<name>A0ABU1WA69_9GAMM</name>
<gene>
    <name evidence="1" type="ORF">J2X06_001546</name>
</gene>
<reference evidence="1 2" key="1">
    <citation type="submission" date="2023-07" db="EMBL/GenBank/DDBJ databases">
        <title>Sorghum-associated microbial communities from plants grown in Nebraska, USA.</title>
        <authorList>
            <person name="Schachtman D."/>
        </authorList>
    </citation>
    <scope>NUCLEOTIDE SEQUENCE [LARGE SCALE GENOMIC DNA]</scope>
    <source>
        <strain evidence="1 2">BE198</strain>
    </source>
</reference>
<evidence type="ECO:0000313" key="2">
    <source>
        <dbReference type="Proteomes" id="UP001251524"/>
    </source>
</evidence>
<accession>A0ABU1WA69</accession>
<protein>
    <recommendedName>
        <fullName evidence="3">GNAT family N-acetyltransferase</fullName>
    </recommendedName>
</protein>
<dbReference type="InterPro" id="IPR016181">
    <property type="entry name" value="Acyl_CoA_acyltransferase"/>
</dbReference>
<dbReference type="Proteomes" id="UP001251524">
    <property type="component" value="Unassembled WGS sequence"/>
</dbReference>